<dbReference type="EMBL" id="LATX01001729">
    <property type="protein sequence ID" value="KTB38785.1"/>
    <property type="molecule type" value="Genomic_DNA"/>
</dbReference>
<sequence length="157" mass="17286">MTLLVDCVSALCADWNTISPEIAHSTCVGDASRLSLDIRLCTALTNEGLAELHTEGLVRVQTLCRMIALMTMNLTTILEENAEELIHNSGGDMDFLFVGADPQKVQRFEGASSVDEWMATGWQPTASILTTPILRSVDEMPDMSYDYDMELYSDGES</sequence>
<accession>A0A0W0FR72</accession>
<keyword evidence="1" id="KW-0548">Nucleotidyltransferase</keyword>
<name>A0A0W0FR72_MONRR</name>
<evidence type="ECO:0000313" key="2">
    <source>
        <dbReference type="Proteomes" id="UP000054988"/>
    </source>
</evidence>
<organism evidence="1 2">
    <name type="scientific">Moniliophthora roreri</name>
    <name type="common">Frosty pod rot fungus</name>
    <name type="synonym">Monilia roreri</name>
    <dbReference type="NCBI Taxonomy" id="221103"/>
    <lineage>
        <taxon>Eukaryota</taxon>
        <taxon>Fungi</taxon>
        <taxon>Dikarya</taxon>
        <taxon>Basidiomycota</taxon>
        <taxon>Agaricomycotina</taxon>
        <taxon>Agaricomycetes</taxon>
        <taxon>Agaricomycetidae</taxon>
        <taxon>Agaricales</taxon>
        <taxon>Marasmiineae</taxon>
        <taxon>Marasmiaceae</taxon>
        <taxon>Moniliophthora</taxon>
    </lineage>
</organism>
<reference evidence="1 2" key="1">
    <citation type="submission" date="2015-12" db="EMBL/GenBank/DDBJ databases">
        <title>Draft genome sequence of Moniliophthora roreri, the causal agent of frosty pod rot of cacao.</title>
        <authorList>
            <person name="Aime M.C."/>
            <person name="Diaz-Valderrama J.R."/>
            <person name="Kijpornyongpan T."/>
            <person name="Phillips-Mora W."/>
        </authorList>
    </citation>
    <scope>NUCLEOTIDE SEQUENCE [LARGE SCALE GENOMIC DNA]</scope>
    <source>
        <strain evidence="1 2">MCA 2952</strain>
    </source>
</reference>
<keyword evidence="1" id="KW-0695">RNA-directed DNA polymerase</keyword>
<evidence type="ECO:0000313" key="1">
    <source>
        <dbReference type="EMBL" id="KTB38785.1"/>
    </source>
</evidence>
<dbReference type="GO" id="GO:0003964">
    <property type="term" value="F:RNA-directed DNA polymerase activity"/>
    <property type="evidence" value="ECO:0007669"/>
    <property type="project" value="UniProtKB-KW"/>
</dbReference>
<proteinExistence type="predicted"/>
<gene>
    <name evidence="1" type="ORF">WG66_8639</name>
</gene>
<protein>
    <submittedName>
        <fullName evidence="1">Putative reverse transcriptase-rnase h-integrase</fullName>
    </submittedName>
</protein>
<dbReference type="Proteomes" id="UP000054988">
    <property type="component" value="Unassembled WGS sequence"/>
</dbReference>
<keyword evidence="1" id="KW-0808">Transferase</keyword>
<dbReference type="AlphaFoldDB" id="A0A0W0FR72"/>
<comment type="caution">
    <text evidence="1">The sequence shown here is derived from an EMBL/GenBank/DDBJ whole genome shotgun (WGS) entry which is preliminary data.</text>
</comment>